<dbReference type="Pfam" id="PF25873">
    <property type="entry name" value="WHD_MalT"/>
    <property type="match status" value="1"/>
</dbReference>
<name>A0ABN1XU62_9PSEU</name>
<sequence length="867" mass="91880">MRPAGTVRIPSVKITVPPAPPGAVDRAALAERLTRGATADLSLVCAPAGYGKTSLLAGWAAADDSTDTAWVSIDRDDNTPSRLWTSVVAAVIRCPSVPAGSRLRAPWEWRSGALPELVAEFAGALAALPGPLRLVLDDVDELVDPDAVHGLRILTRIKPASVHLVLASRFDPPLSLPRMRLGGRLQELRAAELAFTPAEAAALLERSGLRLTPAQVDTLHTRTGGWAAGLRLAAFGLEAAADRTAFLERFSGDDRSVADYLVGEILSGLPADRREFLRVISISNPVPTGLAVELSGLDEAGGLLDQLERRTSLLTSIGTEPGTYRVQELLHTHLRADLERQGGRRVADLHAVAARWWADRGRPVPALEHAARAGDDALLTGMLHRLAVPLLLAGEHRAVRDALARLGPDTVADDHRLGLISALGHLEAGEADAARDDLDTARRRPPGHGDPADLAALRTVAELFAGRPGPSGTGAPLPTEPGAAALARLGRGRALLGRDRDRARAEFDVALSLSRRHGFEYLQAVSLSLLGVVAIETGDLRTTRSLCGSALALADDHGWDGTPLTATARAMLAYTELARCACAEAQRIAAAGIAAGPAAASPQVWYVLRAVHGSALFDLGDRARGLAELQRARTEFGDRAIGAEPAAALAMLECRQALLLGHASAAQSALAWSAERTGECGELLTMRAWAESAGQHRDRARALVRPVLDGTVDTVLPVTAVDAWLLETSLAVRADERFAARHALQTALTLAEPLDTVRPFAVAEPGVHELLVHQDGGFGPADEMARRALRAGLGRTRQASMLSNREITVLELLPSLLSLDDIAVDLAVSVNTVKSHVRSIYAKLGVRSRRLAVAAAHERGLIGSRPR</sequence>
<protein>
    <submittedName>
        <fullName evidence="5">LuxR C-terminal-related transcriptional regulator</fullName>
    </submittedName>
</protein>
<proteinExistence type="predicted"/>
<evidence type="ECO:0000256" key="3">
    <source>
        <dbReference type="ARBA" id="ARBA00023163"/>
    </source>
</evidence>
<dbReference type="Gene3D" id="1.10.10.10">
    <property type="entry name" value="Winged helix-like DNA-binding domain superfamily/Winged helix DNA-binding domain"/>
    <property type="match status" value="1"/>
</dbReference>
<keyword evidence="1" id="KW-0805">Transcription regulation</keyword>
<dbReference type="SUPFAM" id="SSF52540">
    <property type="entry name" value="P-loop containing nucleoside triphosphate hydrolases"/>
    <property type="match status" value="1"/>
</dbReference>
<dbReference type="SUPFAM" id="SSF46894">
    <property type="entry name" value="C-terminal effector domain of the bipartite response regulators"/>
    <property type="match status" value="1"/>
</dbReference>
<keyword evidence="3" id="KW-0804">Transcription</keyword>
<dbReference type="SMART" id="SM00421">
    <property type="entry name" value="HTH_LUXR"/>
    <property type="match status" value="1"/>
</dbReference>
<dbReference type="InterPro" id="IPR059106">
    <property type="entry name" value="WHD_MalT"/>
</dbReference>
<evidence type="ECO:0000256" key="1">
    <source>
        <dbReference type="ARBA" id="ARBA00023015"/>
    </source>
</evidence>
<dbReference type="InterPro" id="IPR036388">
    <property type="entry name" value="WH-like_DNA-bd_sf"/>
</dbReference>
<comment type="caution">
    <text evidence="5">The sequence shown here is derived from an EMBL/GenBank/DDBJ whole genome shotgun (WGS) entry which is preliminary data.</text>
</comment>
<keyword evidence="2" id="KW-0238">DNA-binding</keyword>
<evidence type="ECO:0000313" key="6">
    <source>
        <dbReference type="Proteomes" id="UP001501414"/>
    </source>
</evidence>
<evidence type="ECO:0000313" key="5">
    <source>
        <dbReference type="EMBL" id="GAA1390368.1"/>
    </source>
</evidence>
<dbReference type="Pfam" id="PF00196">
    <property type="entry name" value="GerE"/>
    <property type="match status" value="1"/>
</dbReference>
<dbReference type="PANTHER" id="PTHR44688:SF16">
    <property type="entry name" value="DNA-BINDING TRANSCRIPTIONAL ACTIVATOR DEVR_DOSR"/>
    <property type="match status" value="1"/>
</dbReference>
<feature type="domain" description="HTH luxR-type" evidence="4">
    <location>
        <begin position="795"/>
        <end position="860"/>
    </location>
</feature>
<dbReference type="InterPro" id="IPR011990">
    <property type="entry name" value="TPR-like_helical_dom_sf"/>
</dbReference>
<gene>
    <name evidence="5" type="ORF">GCM10009613_30830</name>
</gene>
<organism evidence="5 6">
    <name type="scientific">Pseudonocardia kongjuensis</name>
    <dbReference type="NCBI Taxonomy" id="102227"/>
    <lineage>
        <taxon>Bacteria</taxon>
        <taxon>Bacillati</taxon>
        <taxon>Actinomycetota</taxon>
        <taxon>Actinomycetes</taxon>
        <taxon>Pseudonocardiales</taxon>
        <taxon>Pseudonocardiaceae</taxon>
        <taxon>Pseudonocardia</taxon>
    </lineage>
</organism>
<dbReference type="CDD" id="cd06170">
    <property type="entry name" value="LuxR_C_like"/>
    <property type="match status" value="1"/>
</dbReference>
<evidence type="ECO:0000259" key="4">
    <source>
        <dbReference type="PROSITE" id="PS50043"/>
    </source>
</evidence>
<dbReference type="InterPro" id="IPR027417">
    <property type="entry name" value="P-loop_NTPase"/>
</dbReference>
<dbReference type="PANTHER" id="PTHR44688">
    <property type="entry name" value="DNA-BINDING TRANSCRIPTIONAL ACTIVATOR DEVR_DOSR"/>
    <property type="match status" value="1"/>
</dbReference>
<dbReference type="Proteomes" id="UP001501414">
    <property type="component" value="Unassembled WGS sequence"/>
</dbReference>
<evidence type="ECO:0000256" key="2">
    <source>
        <dbReference type="ARBA" id="ARBA00023125"/>
    </source>
</evidence>
<keyword evidence="6" id="KW-1185">Reference proteome</keyword>
<dbReference type="Gene3D" id="1.25.40.10">
    <property type="entry name" value="Tetratricopeptide repeat domain"/>
    <property type="match status" value="1"/>
</dbReference>
<accession>A0ABN1XU62</accession>
<reference evidence="5 6" key="1">
    <citation type="journal article" date="2019" name="Int. J. Syst. Evol. Microbiol.">
        <title>The Global Catalogue of Microorganisms (GCM) 10K type strain sequencing project: providing services to taxonomists for standard genome sequencing and annotation.</title>
        <authorList>
            <consortium name="The Broad Institute Genomics Platform"/>
            <consortium name="The Broad Institute Genome Sequencing Center for Infectious Disease"/>
            <person name="Wu L."/>
            <person name="Ma J."/>
        </authorList>
    </citation>
    <scope>NUCLEOTIDE SEQUENCE [LARGE SCALE GENOMIC DNA]</scope>
    <source>
        <strain evidence="5 6">JCM 11896</strain>
    </source>
</reference>
<dbReference type="InterPro" id="IPR016032">
    <property type="entry name" value="Sig_transdc_resp-reg_C-effctor"/>
</dbReference>
<dbReference type="PROSITE" id="PS50043">
    <property type="entry name" value="HTH_LUXR_2"/>
    <property type="match status" value="1"/>
</dbReference>
<dbReference type="EMBL" id="BAAAJK010000011">
    <property type="protein sequence ID" value="GAA1390368.1"/>
    <property type="molecule type" value="Genomic_DNA"/>
</dbReference>
<dbReference type="InterPro" id="IPR000792">
    <property type="entry name" value="Tscrpt_reg_LuxR_C"/>
</dbReference>